<feature type="transmembrane region" description="Helical" evidence="2">
    <location>
        <begin position="412"/>
        <end position="433"/>
    </location>
</feature>
<dbReference type="PANTHER" id="PTHR34391">
    <property type="entry name" value="UPF0658 GOLGI APPARATUS MEMBRANE PROTEIN C1952.10C-RELATED"/>
    <property type="match status" value="1"/>
</dbReference>
<feature type="compositionally biased region" description="Low complexity" evidence="1">
    <location>
        <begin position="560"/>
        <end position="574"/>
    </location>
</feature>
<dbReference type="OrthoDB" id="2448307at2759"/>
<feature type="region of interest" description="Disordered" evidence="1">
    <location>
        <begin position="547"/>
        <end position="574"/>
    </location>
</feature>
<evidence type="ECO:0000313" key="3">
    <source>
        <dbReference type="EMBL" id="PFH54763.1"/>
    </source>
</evidence>
<evidence type="ECO:0000256" key="1">
    <source>
        <dbReference type="SAM" id="MobiDB-lite"/>
    </source>
</evidence>
<dbReference type="EMBL" id="KZ301969">
    <property type="protein sequence ID" value="PFH54763.1"/>
    <property type="molecule type" value="Genomic_DNA"/>
</dbReference>
<keyword evidence="4" id="KW-1185">Reference proteome</keyword>
<accession>A0A2A9P1T0</accession>
<name>A0A2A9P1T0_9AGAR</name>
<dbReference type="InterPro" id="IPR040410">
    <property type="entry name" value="UPF0658_Golgi"/>
</dbReference>
<keyword evidence="2" id="KW-0472">Membrane</keyword>
<dbReference type="Proteomes" id="UP000242287">
    <property type="component" value="Unassembled WGS sequence"/>
</dbReference>
<gene>
    <name evidence="3" type="ORF">AMATHDRAFT_301</name>
</gene>
<feature type="transmembrane region" description="Helical" evidence="2">
    <location>
        <begin position="385"/>
        <end position="405"/>
    </location>
</feature>
<organism evidence="3 4">
    <name type="scientific">Amanita thiersii Skay4041</name>
    <dbReference type="NCBI Taxonomy" id="703135"/>
    <lineage>
        <taxon>Eukaryota</taxon>
        <taxon>Fungi</taxon>
        <taxon>Dikarya</taxon>
        <taxon>Basidiomycota</taxon>
        <taxon>Agaricomycotina</taxon>
        <taxon>Agaricomycetes</taxon>
        <taxon>Agaricomycetidae</taxon>
        <taxon>Agaricales</taxon>
        <taxon>Pluteineae</taxon>
        <taxon>Amanitaceae</taxon>
        <taxon>Amanita</taxon>
    </lineage>
</organism>
<feature type="transmembrane region" description="Helical" evidence="2">
    <location>
        <begin position="339"/>
        <end position="365"/>
    </location>
</feature>
<keyword evidence="2" id="KW-0812">Transmembrane</keyword>
<feature type="transmembrane region" description="Helical" evidence="2">
    <location>
        <begin position="445"/>
        <end position="467"/>
    </location>
</feature>
<evidence type="ECO:0000313" key="4">
    <source>
        <dbReference type="Proteomes" id="UP000242287"/>
    </source>
</evidence>
<feature type="transmembrane region" description="Helical" evidence="2">
    <location>
        <begin position="298"/>
        <end position="319"/>
    </location>
</feature>
<reference evidence="3 4" key="1">
    <citation type="submission" date="2014-02" db="EMBL/GenBank/DDBJ databases">
        <title>Transposable element dynamics among asymbiotic and ectomycorrhizal Amanita fungi.</title>
        <authorList>
            <consortium name="DOE Joint Genome Institute"/>
            <person name="Hess J."/>
            <person name="Skrede I."/>
            <person name="Wolfe B."/>
            <person name="LaButti K."/>
            <person name="Ohm R.A."/>
            <person name="Grigoriev I.V."/>
            <person name="Pringle A."/>
        </authorList>
    </citation>
    <scope>NUCLEOTIDE SEQUENCE [LARGE SCALE GENOMIC DNA]</scope>
    <source>
        <strain evidence="3 4">SKay4041</strain>
    </source>
</reference>
<keyword evidence="2" id="KW-1133">Transmembrane helix</keyword>
<protein>
    <submittedName>
        <fullName evidence="3">Uncharacterized protein</fullName>
    </submittedName>
</protein>
<proteinExistence type="predicted"/>
<feature type="transmembrane region" description="Helical" evidence="2">
    <location>
        <begin position="25"/>
        <end position="46"/>
    </location>
</feature>
<dbReference type="STRING" id="703135.A0A2A9P1T0"/>
<evidence type="ECO:0000256" key="2">
    <source>
        <dbReference type="SAM" id="Phobius"/>
    </source>
</evidence>
<dbReference type="PANTHER" id="PTHR34391:SF2">
    <property type="entry name" value="TRP C-TERMINAL DOMAIN-CONTAINING PROTEIN"/>
    <property type="match status" value="1"/>
</dbReference>
<dbReference type="AlphaFoldDB" id="A0A2A9P1T0"/>
<dbReference type="GO" id="GO:0005794">
    <property type="term" value="C:Golgi apparatus"/>
    <property type="evidence" value="ECO:0007669"/>
    <property type="project" value="TreeGrafter"/>
</dbReference>
<sequence length="598" mass="67141">MHLGRIYNDNPLRSKTRIVWDRITFSRLTIVYFCFFVAHFVIQLALQIRALTINATAADALVNLVQNKSRLDTGLPILQGTTLKVCTWVPSNLATDGFACQTIWNNMLQNTTADSSHYAIVTHEATPYESSIEQSSRTIIAVNLSSNKPTRAIASSESLFESKRKREYIKGDANGEIKVKVQRHQPLVLVGASSASEICQSSLIWPISVLRNTKREDIVFISFQFWVLGMSFVALLNESIPHVFASLLTHLMATAWAAYQISNTAEFRSHFRQIIANGSCKNIGLLPDYWSARSKAEISGLALNFVALLFSAYLTWRLIKLFGWQTFKRVGASLTINRIYRLVLLLSIAIQLSFFFMAITVSLWVDRLVNSAIGDLADYQVLYKISSSIALSLLIPWLVTGWFGVRRELRTPMFVFLLLSCLYLAAWGVMFFSTTFRWTFVTWRFFSIMSCASVFLTCVSLVMGTVCRFNFGKGLLRYLSTQTFIAGSDVRSTYSLDLEKVEFPTSEKLIPTYASAFGSSPKALYFGELYSTNPKAAMITAIPPRYDSLTTPPRAHTRNGSDSSSGTSYTYHSGYGSDSSRDPYGIDGDCQAKRWVIE</sequence>